<evidence type="ECO:0000256" key="3">
    <source>
        <dbReference type="SAM" id="MobiDB-lite"/>
    </source>
</evidence>
<dbReference type="PANTHER" id="PTHR33172:SF91">
    <property type="entry name" value="PROTEIN OXIDATIVE STRESS 3 LIKE 5"/>
    <property type="match status" value="1"/>
</dbReference>
<dbReference type="GO" id="GO:0006950">
    <property type="term" value="P:response to stress"/>
    <property type="evidence" value="ECO:0007669"/>
    <property type="project" value="UniProtKB-ARBA"/>
</dbReference>
<evidence type="ECO:0000313" key="6">
    <source>
        <dbReference type="Proteomes" id="UP000636800"/>
    </source>
</evidence>
<dbReference type="InterPro" id="IPR051992">
    <property type="entry name" value="OxStress_Response_Reg"/>
</dbReference>
<evidence type="ECO:0000313" key="4">
    <source>
        <dbReference type="EMBL" id="KAG0479927.1"/>
    </source>
</evidence>
<organism evidence="4 6">
    <name type="scientific">Vanilla planifolia</name>
    <name type="common">Vanilla</name>
    <dbReference type="NCBI Taxonomy" id="51239"/>
    <lineage>
        <taxon>Eukaryota</taxon>
        <taxon>Viridiplantae</taxon>
        <taxon>Streptophyta</taxon>
        <taxon>Embryophyta</taxon>
        <taxon>Tracheophyta</taxon>
        <taxon>Spermatophyta</taxon>
        <taxon>Magnoliopsida</taxon>
        <taxon>Liliopsida</taxon>
        <taxon>Asparagales</taxon>
        <taxon>Orchidaceae</taxon>
        <taxon>Vanilloideae</taxon>
        <taxon>Vanilleae</taxon>
        <taxon>Vanilla</taxon>
    </lineage>
</organism>
<feature type="region of interest" description="Disordered" evidence="3">
    <location>
        <begin position="206"/>
        <end position="240"/>
    </location>
</feature>
<feature type="region of interest" description="Disordered" evidence="3">
    <location>
        <begin position="1"/>
        <end position="34"/>
    </location>
</feature>
<protein>
    <submittedName>
        <fullName evidence="4">Uncharacterized protein</fullName>
    </submittedName>
</protein>
<dbReference type="OrthoDB" id="696276at2759"/>
<reference evidence="6 7" key="1">
    <citation type="journal article" date="2020" name="Nat. Food">
        <title>A phased Vanilla planifolia genome enables genetic improvement of flavour and production.</title>
        <authorList>
            <person name="Hasing T."/>
            <person name="Tang H."/>
            <person name="Brym M."/>
            <person name="Khazi F."/>
            <person name="Huang T."/>
            <person name="Chambers A.H."/>
        </authorList>
    </citation>
    <scope>NUCLEOTIDE SEQUENCE [LARGE SCALE GENOMIC DNA]</scope>
    <source>
        <tissue evidence="4">Leaf</tissue>
    </source>
</reference>
<comment type="subcellular location">
    <subcellularLocation>
        <location evidence="1">Nucleus</location>
    </subcellularLocation>
</comment>
<dbReference type="GO" id="GO:0005634">
    <property type="term" value="C:nucleus"/>
    <property type="evidence" value="ECO:0007669"/>
    <property type="project" value="UniProtKB-SubCell"/>
</dbReference>
<proteinExistence type="predicted"/>
<evidence type="ECO:0000313" key="7">
    <source>
        <dbReference type="Proteomes" id="UP000639772"/>
    </source>
</evidence>
<comment type="caution">
    <text evidence="4">The sequence shown here is derived from an EMBL/GenBank/DDBJ whole genome shotgun (WGS) entry which is preliminary data.</text>
</comment>
<feature type="region of interest" description="Disordered" evidence="3">
    <location>
        <begin position="57"/>
        <end position="126"/>
    </location>
</feature>
<dbReference type="AlphaFoldDB" id="A0A835R4E5"/>
<feature type="compositionally biased region" description="Acidic residues" evidence="3">
    <location>
        <begin position="100"/>
        <end position="109"/>
    </location>
</feature>
<evidence type="ECO:0000256" key="2">
    <source>
        <dbReference type="ARBA" id="ARBA00023242"/>
    </source>
</evidence>
<sequence>MTEELTEQREVREQGDMSPLLSSMDAAQGPTVGAKEQQVSLPVFLLGDQMENVSGIIPETKAEDLPSAGDRALDAFSFSTNKLDQEDDDPESSSIGTESSSEEEEDVERGEEGQSTLKEEGSSLASLDSLEDSLPIKRGLSNFFVGKSKSFASLSDAAACTARDLAKPENPFNKRRRILIANKASRSRRASYSSLIVSLTPLFSPDLAVNEGEGDEGSEGEEDSPLAPLPKPHSSHNGAIRFSKAFKSPRSFSLSDLQNV</sequence>
<name>A0A835R4E5_VANPL</name>
<keyword evidence="6" id="KW-1185">Reference proteome</keyword>
<evidence type="ECO:0000256" key="1">
    <source>
        <dbReference type="ARBA" id="ARBA00004123"/>
    </source>
</evidence>
<dbReference type="Proteomes" id="UP000636800">
    <property type="component" value="Chromosome 5"/>
</dbReference>
<keyword evidence="2" id="KW-0539">Nucleus</keyword>
<dbReference type="EMBL" id="JADCNM010000005">
    <property type="protein sequence ID" value="KAG0482462.1"/>
    <property type="molecule type" value="Genomic_DNA"/>
</dbReference>
<accession>A0A835R4E5</accession>
<evidence type="ECO:0000313" key="5">
    <source>
        <dbReference type="EMBL" id="KAG0482462.1"/>
    </source>
</evidence>
<dbReference type="Proteomes" id="UP000639772">
    <property type="component" value="Unassembled WGS sequence"/>
</dbReference>
<feature type="compositionally biased region" description="Acidic residues" evidence="3">
    <location>
        <begin position="212"/>
        <end position="224"/>
    </location>
</feature>
<dbReference type="EMBL" id="JADCNL010000005">
    <property type="protein sequence ID" value="KAG0479927.1"/>
    <property type="molecule type" value="Genomic_DNA"/>
</dbReference>
<feature type="compositionally biased region" description="Basic and acidic residues" evidence="3">
    <location>
        <begin position="1"/>
        <end position="15"/>
    </location>
</feature>
<gene>
    <name evidence="5" type="ORF">HPP92_010546</name>
    <name evidence="4" type="ORF">HPP92_010785</name>
</gene>
<dbReference type="PANTHER" id="PTHR33172">
    <property type="entry name" value="OS08G0516900 PROTEIN"/>
    <property type="match status" value="1"/>
</dbReference>